<evidence type="ECO:0000313" key="2">
    <source>
        <dbReference type="RefSeq" id="XP_015186775.1"/>
    </source>
</evidence>
<sequence length="163" mass="19236">MKPPQTSEEMAISLGRRMVRQRERCIGMTDEERAWRAQFLKDQILDPSEPVIPSNYYKERYNPIRRFYRAPLDKFEKMLVPMVGTTWADALRHVTAKSIMGIITVYAAWYYFKYNSHDWTKTGGWRVSMSRTIQFPSDPGFPNVHIKREGKEFAQYGFDKSPI</sequence>
<dbReference type="Proteomes" id="UP000694924">
    <property type="component" value="Unplaced"/>
</dbReference>
<reference evidence="2" key="1">
    <citation type="submission" date="2025-08" db="UniProtKB">
        <authorList>
            <consortium name="RefSeq"/>
        </authorList>
    </citation>
    <scope>IDENTIFICATION</scope>
    <source>
        <tissue evidence="2">Whole body</tissue>
    </source>
</reference>
<dbReference type="GeneID" id="107071882"/>
<dbReference type="Pfam" id="PF09782">
    <property type="entry name" value="NDUF_B6"/>
    <property type="match status" value="1"/>
</dbReference>
<keyword evidence="1" id="KW-1185">Reference proteome</keyword>
<proteinExistence type="predicted"/>
<name>A0ABM1J2T8_POLDO</name>
<evidence type="ECO:0000313" key="1">
    <source>
        <dbReference type="Proteomes" id="UP000694924"/>
    </source>
</evidence>
<protein>
    <submittedName>
        <fullName evidence="2">Uncharacterized protein LOC107071882</fullName>
    </submittedName>
</protein>
<dbReference type="PANTHER" id="PTHR21106:SF2">
    <property type="entry name" value="NADH DEHYDROGENASE [UBIQUINONE] 1 BETA SUBCOMPLEX SUBUNIT 6"/>
    <property type="match status" value="1"/>
</dbReference>
<dbReference type="InterPro" id="IPR019174">
    <property type="entry name" value="NADH_DH_b-subcmplx_su6"/>
</dbReference>
<dbReference type="PANTHER" id="PTHR21106">
    <property type="entry name" value="NADH DEHYDROGENASE [UBIQUINONE] 1 BETA SUBCOMPLEX SUBUNIT 6"/>
    <property type="match status" value="1"/>
</dbReference>
<accession>A0ABM1J2T8</accession>
<organism evidence="1 2">
    <name type="scientific">Polistes dominula</name>
    <name type="common">European paper wasp</name>
    <name type="synonym">Vespa dominula</name>
    <dbReference type="NCBI Taxonomy" id="743375"/>
    <lineage>
        <taxon>Eukaryota</taxon>
        <taxon>Metazoa</taxon>
        <taxon>Ecdysozoa</taxon>
        <taxon>Arthropoda</taxon>
        <taxon>Hexapoda</taxon>
        <taxon>Insecta</taxon>
        <taxon>Pterygota</taxon>
        <taxon>Neoptera</taxon>
        <taxon>Endopterygota</taxon>
        <taxon>Hymenoptera</taxon>
        <taxon>Apocrita</taxon>
        <taxon>Aculeata</taxon>
        <taxon>Vespoidea</taxon>
        <taxon>Vespidae</taxon>
        <taxon>Polistinae</taxon>
        <taxon>Polistini</taxon>
        <taxon>Polistes</taxon>
    </lineage>
</organism>
<dbReference type="RefSeq" id="XP_015186775.1">
    <property type="nucleotide sequence ID" value="XM_015331289.1"/>
</dbReference>
<gene>
    <name evidence="2" type="primary">LOC107071882</name>
</gene>